<proteinExistence type="predicted"/>
<dbReference type="GO" id="GO:0032040">
    <property type="term" value="C:small-subunit processome"/>
    <property type="evidence" value="ECO:0007669"/>
    <property type="project" value="TreeGrafter"/>
</dbReference>
<feature type="domain" description="S1 motif" evidence="5">
    <location>
        <begin position="198"/>
        <end position="270"/>
    </location>
</feature>
<dbReference type="HOGENOM" id="CLU_259610_0_0_1"/>
<evidence type="ECO:0000256" key="2">
    <source>
        <dbReference type="ARBA" id="ARBA00022737"/>
    </source>
</evidence>
<dbReference type="Proteomes" id="UP000014760">
    <property type="component" value="Unassembled WGS sequence"/>
</dbReference>
<feature type="region of interest" description="Disordered" evidence="4">
    <location>
        <begin position="1"/>
        <end position="66"/>
    </location>
</feature>
<accession>R7TTX1</accession>
<dbReference type="OrthoDB" id="412781at2759"/>
<dbReference type="GO" id="GO:0003723">
    <property type="term" value="F:RNA binding"/>
    <property type="evidence" value="ECO:0007669"/>
    <property type="project" value="TreeGrafter"/>
</dbReference>
<dbReference type="InterPro" id="IPR003029">
    <property type="entry name" value="S1_domain"/>
</dbReference>
<dbReference type="STRING" id="283909.R7TTX1"/>
<reference evidence="6 8" key="2">
    <citation type="journal article" date="2013" name="Nature">
        <title>Insights into bilaterian evolution from three spiralian genomes.</title>
        <authorList>
            <person name="Simakov O."/>
            <person name="Marletaz F."/>
            <person name="Cho S.J."/>
            <person name="Edsinger-Gonzales E."/>
            <person name="Havlak P."/>
            <person name="Hellsten U."/>
            <person name="Kuo D.H."/>
            <person name="Larsson T."/>
            <person name="Lv J."/>
            <person name="Arendt D."/>
            <person name="Savage R."/>
            <person name="Osoegawa K."/>
            <person name="de Jong P."/>
            <person name="Grimwood J."/>
            <person name="Chapman J.A."/>
            <person name="Shapiro H."/>
            <person name="Aerts A."/>
            <person name="Otillar R.P."/>
            <person name="Terry A.Y."/>
            <person name="Boore J.L."/>
            <person name="Grigoriev I.V."/>
            <person name="Lindberg D.R."/>
            <person name="Seaver E.C."/>
            <person name="Weisblat D.A."/>
            <person name="Putnam N.H."/>
            <person name="Rokhsar D.S."/>
        </authorList>
    </citation>
    <scope>NUCLEOTIDE SEQUENCE</scope>
    <source>
        <strain evidence="6 8">I ESC-2004</strain>
    </source>
</reference>
<keyword evidence="3" id="KW-0539">Nucleus</keyword>
<comment type="subcellular location">
    <subcellularLocation>
        <location evidence="1">Nucleus</location>
    </subcellularLocation>
</comment>
<dbReference type="EMBL" id="AMQN01011027">
    <property type="status" value="NOT_ANNOTATED_CDS"/>
    <property type="molecule type" value="Genomic_DNA"/>
</dbReference>
<dbReference type="PANTHER" id="PTHR23270:SF10">
    <property type="entry name" value="PROTEIN RRP5 HOMOLOG"/>
    <property type="match status" value="1"/>
</dbReference>
<dbReference type="FunFam" id="2.40.50.140:FF:000148">
    <property type="entry name" value="protein RRP5 homolog isoform X1"/>
    <property type="match status" value="1"/>
</dbReference>
<dbReference type="EMBL" id="KB308645">
    <property type="protein sequence ID" value="ELT97129.1"/>
    <property type="molecule type" value="Genomic_DNA"/>
</dbReference>
<evidence type="ECO:0000256" key="3">
    <source>
        <dbReference type="ARBA" id="ARBA00023242"/>
    </source>
</evidence>
<evidence type="ECO:0000313" key="6">
    <source>
        <dbReference type="EMBL" id="ELT97129.1"/>
    </source>
</evidence>
<keyword evidence="8" id="KW-1185">Reference proteome</keyword>
<feature type="compositionally biased region" description="Basic residues" evidence="4">
    <location>
        <begin position="42"/>
        <end position="53"/>
    </location>
</feature>
<feature type="domain" description="S1 motif" evidence="5">
    <location>
        <begin position="554"/>
        <end position="623"/>
    </location>
</feature>
<organism evidence="6">
    <name type="scientific">Capitella teleta</name>
    <name type="common">Polychaete worm</name>
    <dbReference type="NCBI Taxonomy" id="283909"/>
    <lineage>
        <taxon>Eukaryota</taxon>
        <taxon>Metazoa</taxon>
        <taxon>Spiralia</taxon>
        <taxon>Lophotrochozoa</taxon>
        <taxon>Annelida</taxon>
        <taxon>Polychaeta</taxon>
        <taxon>Sedentaria</taxon>
        <taxon>Scolecida</taxon>
        <taxon>Capitellidae</taxon>
        <taxon>Capitella</taxon>
    </lineage>
</organism>
<feature type="compositionally biased region" description="Basic and acidic residues" evidence="4">
    <location>
        <begin position="54"/>
        <end position="66"/>
    </location>
</feature>
<feature type="compositionally biased region" description="Basic and acidic residues" evidence="4">
    <location>
        <begin position="1"/>
        <end position="21"/>
    </location>
</feature>
<feature type="domain" description="S1 motif" evidence="5">
    <location>
        <begin position="378"/>
        <end position="447"/>
    </location>
</feature>
<gene>
    <name evidence="6" type="ORF">CAPTEDRAFT_227890</name>
</gene>
<dbReference type="Pfam" id="PF00575">
    <property type="entry name" value="S1"/>
    <property type="match status" value="1"/>
</dbReference>
<dbReference type="InterPro" id="IPR045209">
    <property type="entry name" value="Rrp5"/>
</dbReference>
<dbReference type="FunCoup" id="R7TTX1">
    <property type="interactions" value="2162"/>
</dbReference>
<feature type="domain" description="S1 motif" evidence="5">
    <location>
        <begin position="742"/>
        <end position="811"/>
    </location>
</feature>
<dbReference type="CDD" id="cd05693">
    <property type="entry name" value="S1_Rrp5_repeat_hs1_sc1"/>
    <property type="match status" value="1"/>
</dbReference>
<feature type="compositionally biased region" description="Basic residues" evidence="4">
    <location>
        <begin position="1313"/>
        <end position="1324"/>
    </location>
</feature>
<dbReference type="Gene3D" id="2.40.50.140">
    <property type="entry name" value="Nucleic acid-binding proteins"/>
    <property type="match status" value="6"/>
</dbReference>
<reference evidence="7" key="3">
    <citation type="submission" date="2015-06" db="UniProtKB">
        <authorList>
            <consortium name="EnsemblMetazoa"/>
        </authorList>
    </citation>
    <scope>IDENTIFICATION</scope>
</reference>
<dbReference type="PROSITE" id="PS50126">
    <property type="entry name" value="S1"/>
    <property type="match status" value="6"/>
</dbReference>
<evidence type="ECO:0000313" key="8">
    <source>
        <dbReference type="Proteomes" id="UP000014760"/>
    </source>
</evidence>
<evidence type="ECO:0000313" key="7">
    <source>
        <dbReference type="EnsemblMetazoa" id="CapteP227890"/>
    </source>
</evidence>
<evidence type="ECO:0000259" key="5">
    <source>
        <dbReference type="PROSITE" id="PS50126"/>
    </source>
</evidence>
<dbReference type="OMA" id="NSHCHEN"/>
<protein>
    <recommendedName>
        <fullName evidence="5">S1 motif domain-containing protein</fullName>
    </recommendedName>
</protein>
<dbReference type="InterPro" id="IPR048059">
    <property type="entry name" value="Rrp5_S1_rpt_hs1_sc1"/>
</dbReference>
<feature type="region of interest" description="Disordered" evidence="4">
    <location>
        <begin position="1278"/>
        <end position="1324"/>
    </location>
</feature>
<dbReference type="PANTHER" id="PTHR23270">
    <property type="entry name" value="PROGRAMMED CELL DEATH PROTEIN 11 PRE-RRNA PROCESSING PROTEIN RRP5"/>
    <property type="match status" value="1"/>
</dbReference>
<evidence type="ECO:0000256" key="4">
    <source>
        <dbReference type="SAM" id="MobiDB-lite"/>
    </source>
</evidence>
<feature type="domain" description="S1 motif" evidence="5">
    <location>
        <begin position="858"/>
        <end position="926"/>
    </location>
</feature>
<name>R7TTX1_CAPTE</name>
<dbReference type="EnsemblMetazoa" id="CapteT227890">
    <property type="protein sequence ID" value="CapteP227890"/>
    <property type="gene ID" value="CapteG227890"/>
</dbReference>
<feature type="domain" description="S1 motif" evidence="5">
    <location>
        <begin position="464"/>
        <end position="534"/>
    </location>
</feature>
<keyword evidence="2" id="KW-0677">Repeat</keyword>
<reference evidence="8" key="1">
    <citation type="submission" date="2012-12" db="EMBL/GenBank/DDBJ databases">
        <authorList>
            <person name="Hellsten U."/>
            <person name="Grimwood J."/>
            <person name="Chapman J.A."/>
            <person name="Shapiro H."/>
            <person name="Aerts A."/>
            <person name="Otillar R.P."/>
            <person name="Terry A.Y."/>
            <person name="Boore J.L."/>
            <person name="Simakov O."/>
            <person name="Marletaz F."/>
            <person name="Cho S.-J."/>
            <person name="Edsinger-Gonzales E."/>
            <person name="Havlak P."/>
            <person name="Kuo D.-H."/>
            <person name="Larsson T."/>
            <person name="Lv J."/>
            <person name="Arendt D."/>
            <person name="Savage R."/>
            <person name="Osoegawa K."/>
            <person name="de Jong P."/>
            <person name="Lindberg D.R."/>
            <person name="Seaver E.C."/>
            <person name="Weisblat D.A."/>
            <person name="Putnam N.H."/>
            <person name="Grigoriev I.V."/>
            <person name="Rokhsar D.S."/>
        </authorList>
    </citation>
    <scope>NUCLEOTIDE SEQUENCE</scope>
    <source>
        <strain evidence="8">I ESC-2004</strain>
    </source>
</reference>
<evidence type="ECO:0000256" key="1">
    <source>
        <dbReference type="ARBA" id="ARBA00004123"/>
    </source>
</evidence>
<dbReference type="InterPro" id="IPR012340">
    <property type="entry name" value="NA-bd_OB-fold"/>
</dbReference>
<dbReference type="SMART" id="SM00316">
    <property type="entry name" value="S1"/>
    <property type="match status" value="10"/>
</dbReference>
<dbReference type="GO" id="GO:0006364">
    <property type="term" value="P:rRNA processing"/>
    <property type="evidence" value="ECO:0007669"/>
    <property type="project" value="InterPro"/>
</dbReference>
<feature type="compositionally biased region" description="Basic and acidic residues" evidence="4">
    <location>
        <begin position="1290"/>
        <end position="1301"/>
    </location>
</feature>
<sequence>MRPKGEADFPRGGKEKLDEATLKQTRKKGKDLFQATDDDEHKRKKKAAKRKASKDKTDPAKKKKTAERVEYWAPNAGFVKVLTHKDLVEGSLVMGCIKNVLDYELKVQFPNNLSGIVPITGLCSAYQELLELAAKGDTSRMEELVTLQDLFHPGQFVVCLVERERSILEGESKITPAKLTLDPRQVNREISSTGLKSGMTLHGFVSSCEDHGYLIDIGVAKVKAFLPKADANRHFKDGLHIGSYLHCLVTNVNAEAMTSGDVRMVTIDIDPKKTSKSSIRADMEINLRTLLPGMSMNVSVQKVADNGVVVKFLEFQGSVHEKHLMNKLSDYSEKQEFRARVLYLQPVTKVVVLTQLKHFVEVDALAASQLFSQMKVGTDIADAAVTKLNKWGAYFSFGENVQGFARKALLTDENKTPVESKFTVGSKHLCRVIGFNYVDNMVLLTAKESDVKRPYFHLENLNPGDKVDAVVTKHLSKDTVQVQVGVGLRGFIHRLHNADVPTSHIDKKFPIGSSIKCRILSVDYEKKALNLTCKGRQLKPSLPLITSFEQSTRGTIAEGCIVDIQSKGCLVVFFNGVKGFAPAGHLNLDEDTLVTDVFFLGQMIKCRVFRPKDDINGMLVSFKLDGDDENNQKKTASNKKEQKKRTGKVECKIVECRVKTVGEESLEVDVASPKATLSLCHEHLTDHVSLGRPLLRSYHAGDQIKVLMWKDDYGLHISAKPSLIHSLEKPSYPKTYQDIEDGNILNGFVQALQDDRILVKLFNGLTVGVHKKFASDEPVSSLPDLLTLGQTLSVCFRGDVLKNGQLARSLRFSHLYKEERPTGDDILESFLSDYQRVMSAMKKSKDAVEKKLAKYHIGQVVTVTIEASRDIGVTCVTEDGVKGFATLQSINEHDDDEDRKFTVGESVQAVVLYVDPLTKCLELSLKKSTYHAVSSKNAEKSLKVLPNQVIRAEVLLIKEDFVLVLLHEHALGRMAFLPAMRNFNDFLEKNLYTIGQVNQAVIKSVTPNGILANLQLHQEKRLQTAPSLITLGKKCKAIVTGFKAQQVNVKVGKHEGRIHVTNIADSVDDGTLLRNRFSEKQVVEVREITNQKSPVGMKEYTTKESLLSTDDTSASVVHSVNDRIVGFVNKVSKNGLQVFIDANTKTRVSLAHSKRSHTDFKSGAAYNFIVKGIFDGQMHLVVDDSSIPKVSYEKGQEVEGVVKFIERKYIRIKLPKKTWGFVEKRAGEALIGESALRVDRSVKCRILTRRLKGKRVKTTWNVDIVAVKSPAGEWVAISEAEFSEDEDEGTKENRNADEDMPKKRKAPVPQKAQPKKKKRKMSRR</sequence>
<dbReference type="SUPFAM" id="SSF50249">
    <property type="entry name" value="Nucleic acid-binding proteins"/>
    <property type="match status" value="9"/>
</dbReference>